<dbReference type="SUPFAM" id="SSF55729">
    <property type="entry name" value="Acyl-CoA N-acyltransferases (Nat)"/>
    <property type="match status" value="1"/>
</dbReference>
<keyword evidence="2" id="KW-0012">Acyltransferase</keyword>
<name>A0ABV2CQS0_9RHOO</name>
<dbReference type="PANTHER" id="PTHR39173:SF1">
    <property type="entry name" value="ACETYLTRANSFERASE"/>
    <property type="match status" value="1"/>
</dbReference>
<evidence type="ECO:0000313" key="2">
    <source>
        <dbReference type="EMBL" id="MET1490259.1"/>
    </source>
</evidence>
<keyword evidence="2" id="KW-0808">Transferase</keyword>
<keyword evidence="3" id="KW-1185">Reference proteome</keyword>
<gene>
    <name evidence="2" type="ORF">ABVT11_10520</name>
</gene>
<feature type="domain" description="N-acetyltransferase" evidence="1">
    <location>
        <begin position="33"/>
        <end position="173"/>
    </location>
</feature>
<comment type="caution">
    <text evidence="2">The sequence shown here is derived from an EMBL/GenBank/DDBJ whole genome shotgun (WGS) entry which is preliminary data.</text>
</comment>
<reference evidence="2 3" key="1">
    <citation type="submission" date="2024-07" db="EMBL/GenBank/DDBJ databases">
        <title>Uliginosibacterium paludis KCTC:42655.</title>
        <authorList>
            <person name="Kim M.K."/>
        </authorList>
    </citation>
    <scope>NUCLEOTIDE SEQUENCE [LARGE SCALE GENOMIC DNA]</scope>
    <source>
        <strain evidence="2 3">KCTC 42655</strain>
    </source>
</reference>
<dbReference type="Pfam" id="PF00583">
    <property type="entry name" value="Acetyltransf_1"/>
    <property type="match status" value="1"/>
</dbReference>
<dbReference type="InterPro" id="IPR000182">
    <property type="entry name" value="GNAT_dom"/>
</dbReference>
<proteinExistence type="predicted"/>
<dbReference type="InterPro" id="IPR016181">
    <property type="entry name" value="Acyl_CoA_acyltransferase"/>
</dbReference>
<dbReference type="EC" id="2.3.1.-" evidence="2"/>
<dbReference type="PANTHER" id="PTHR39173">
    <property type="entry name" value="ACETYLTRANSFERASE"/>
    <property type="match status" value="1"/>
</dbReference>
<dbReference type="CDD" id="cd04301">
    <property type="entry name" value="NAT_SF"/>
    <property type="match status" value="1"/>
</dbReference>
<organism evidence="2 3">
    <name type="scientific">Uliginosibacterium paludis</name>
    <dbReference type="NCBI Taxonomy" id="1615952"/>
    <lineage>
        <taxon>Bacteria</taxon>
        <taxon>Pseudomonadati</taxon>
        <taxon>Pseudomonadota</taxon>
        <taxon>Betaproteobacteria</taxon>
        <taxon>Rhodocyclales</taxon>
        <taxon>Zoogloeaceae</taxon>
        <taxon>Uliginosibacterium</taxon>
    </lineage>
</organism>
<dbReference type="Gene3D" id="3.40.630.30">
    <property type="match status" value="1"/>
</dbReference>
<dbReference type="RefSeq" id="WP_345928451.1">
    <property type="nucleotide sequence ID" value="NZ_JBDIVF010000006.1"/>
</dbReference>
<dbReference type="Proteomes" id="UP001548590">
    <property type="component" value="Unassembled WGS sequence"/>
</dbReference>
<sequence>MSTLTLVSPQAALADSYRALVAEFKDSGGQLVPFVLGFDHSDFPAFLARLDDNAQGLGLPEGFVPHSSFWLVDESGEVLAVSNIRHRLTASLLREGGHIGYGVRPSARGKGYGTALLQHSLAATAQLGITRALVTCDRNNRASARVILRNGGVLEDEVVSAQRGVVVQRYWVELIR</sequence>
<accession>A0ABV2CQS0</accession>
<dbReference type="GO" id="GO:0016746">
    <property type="term" value="F:acyltransferase activity"/>
    <property type="evidence" value="ECO:0007669"/>
    <property type="project" value="UniProtKB-KW"/>
</dbReference>
<evidence type="ECO:0000259" key="1">
    <source>
        <dbReference type="PROSITE" id="PS51186"/>
    </source>
</evidence>
<evidence type="ECO:0000313" key="3">
    <source>
        <dbReference type="Proteomes" id="UP001548590"/>
    </source>
</evidence>
<dbReference type="EMBL" id="JBEWLZ010000005">
    <property type="protein sequence ID" value="MET1490259.1"/>
    <property type="molecule type" value="Genomic_DNA"/>
</dbReference>
<protein>
    <submittedName>
        <fullName evidence="2">GNAT family N-acetyltransferase</fullName>
        <ecNumber evidence="2">2.3.1.-</ecNumber>
    </submittedName>
</protein>
<dbReference type="PROSITE" id="PS51186">
    <property type="entry name" value="GNAT"/>
    <property type="match status" value="1"/>
</dbReference>